<dbReference type="SUPFAM" id="SSF57716">
    <property type="entry name" value="Glucocorticoid receptor-like (DNA-binding domain)"/>
    <property type="match status" value="1"/>
</dbReference>
<dbReference type="CDD" id="cd09397">
    <property type="entry name" value="LIM1_UF1"/>
    <property type="match status" value="1"/>
</dbReference>
<dbReference type="PROSITE" id="PS50023">
    <property type="entry name" value="LIM_DOMAIN_2"/>
    <property type="match status" value="1"/>
</dbReference>
<evidence type="ECO:0000313" key="8">
    <source>
        <dbReference type="EMBL" id="CDP33922.1"/>
    </source>
</evidence>
<evidence type="ECO:0000256" key="1">
    <source>
        <dbReference type="ARBA" id="ARBA00022723"/>
    </source>
</evidence>
<reference evidence="8" key="1">
    <citation type="submission" date="2014-02" db="EMBL/GenBank/DDBJ databases">
        <authorList>
            <person name="Genoscope - CEA"/>
        </authorList>
    </citation>
    <scope>NUCLEOTIDE SEQUENCE</scope>
    <source>
        <strain evidence="8">LS3</strain>
    </source>
</reference>
<dbReference type="PROSITE" id="PS00478">
    <property type="entry name" value="LIM_DOMAIN_1"/>
    <property type="match status" value="2"/>
</dbReference>
<evidence type="ECO:0000256" key="4">
    <source>
        <dbReference type="ARBA" id="ARBA00023038"/>
    </source>
</evidence>
<keyword evidence="3 5" id="KW-0862">Zinc</keyword>
<dbReference type="PANTHER" id="PTHR24212">
    <property type="entry name" value="ZYXIN/TRIP6"/>
    <property type="match status" value="1"/>
</dbReference>
<evidence type="ECO:0000256" key="6">
    <source>
        <dbReference type="SAM" id="MobiDB-lite"/>
    </source>
</evidence>
<evidence type="ECO:0000256" key="2">
    <source>
        <dbReference type="ARBA" id="ARBA00022737"/>
    </source>
</evidence>
<accession>A0A060T4U4</accession>
<dbReference type="CDD" id="cd08368">
    <property type="entry name" value="LIM"/>
    <property type="match status" value="1"/>
</dbReference>
<reference evidence="8" key="2">
    <citation type="submission" date="2014-06" db="EMBL/GenBank/DDBJ databases">
        <title>The complete genome of Blastobotrys (Arxula) adeninivorans LS3 - a yeast of biotechnological interest.</title>
        <authorList>
            <person name="Kunze G."/>
            <person name="Gaillardin C."/>
            <person name="Czernicka M."/>
            <person name="Durrens P."/>
            <person name="Martin T."/>
            <person name="Boer E."/>
            <person name="Gabaldon T."/>
            <person name="Cruz J."/>
            <person name="Talla E."/>
            <person name="Marck C."/>
            <person name="Goffeau A."/>
            <person name="Barbe V."/>
            <person name="Baret P."/>
            <person name="Baronian K."/>
            <person name="Beier S."/>
            <person name="Bleykasten C."/>
            <person name="Bode R."/>
            <person name="Casaregola S."/>
            <person name="Despons L."/>
            <person name="Fairhead C."/>
            <person name="Giersberg M."/>
            <person name="Gierski P."/>
            <person name="Hahnel U."/>
            <person name="Hartmann A."/>
            <person name="Jankowska D."/>
            <person name="Jubin C."/>
            <person name="Jung P."/>
            <person name="Lafontaine I."/>
            <person name="Leh-Louis V."/>
            <person name="Lemaire M."/>
            <person name="Marcet-Houben M."/>
            <person name="Mascher M."/>
            <person name="Morel G."/>
            <person name="Richard G.-F."/>
            <person name="Riechen J."/>
            <person name="Sacerdot C."/>
            <person name="Sarkar A."/>
            <person name="Savel G."/>
            <person name="Schacherer J."/>
            <person name="Sherman D."/>
            <person name="Straub M.-L."/>
            <person name="Stein N."/>
            <person name="Thierry A."/>
            <person name="Trautwein-Schult A."/>
            <person name="Westhof E."/>
            <person name="Worch S."/>
            <person name="Dujon B."/>
            <person name="Souciet J.-L."/>
            <person name="Wincker P."/>
            <person name="Scholz U."/>
            <person name="Neuveglise N."/>
        </authorList>
    </citation>
    <scope>NUCLEOTIDE SEQUENCE</scope>
    <source>
        <strain evidence="8">LS3</strain>
    </source>
</reference>
<gene>
    <name evidence="8" type="ORF">GNLVRS02_ARAD1C00660g</name>
</gene>
<keyword evidence="1 5" id="KW-0479">Metal-binding</keyword>
<dbReference type="GO" id="GO:0030695">
    <property type="term" value="F:GTPase regulator activity"/>
    <property type="evidence" value="ECO:0007669"/>
    <property type="project" value="UniProtKB-ARBA"/>
</dbReference>
<dbReference type="SMART" id="SM00132">
    <property type="entry name" value="LIM"/>
    <property type="match status" value="2"/>
</dbReference>
<name>A0A060T4U4_BLAAD</name>
<evidence type="ECO:0000256" key="5">
    <source>
        <dbReference type="PROSITE-ProRule" id="PRU00125"/>
    </source>
</evidence>
<dbReference type="InterPro" id="IPR001781">
    <property type="entry name" value="Znf_LIM"/>
</dbReference>
<feature type="region of interest" description="Disordered" evidence="6">
    <location>
        <begin position="1"/>
        <end position="20"/>
    </location>
</feature>
<keyword evidence="2" id="KW-0677">Repeat</keyword>
<organism evidence="8">
    <name type="scientific">Blastobotrys adeninivorans</name>
    <name type="common">Yeast</name>
    <name type="synonym">Arxula adeninivorans</name>
    <dbReference type="NCBI Taxonomy" id="409370"/>
    <lineage>
        <taxon>Eukaryota</taxon>
        <taxon>Fungi</taxon>
        <taxon>Dikarya</taxon>
        <taxon>Ascomycota</taxon>
        <taxon>Saccharomycotina</taxon>
        <taxon>Dipodascomycetes</taxon>
        <taxon>Dipodascales</taxon>
        <taxon>Trichomonascaceae</taxon>
        <taxon>Blastobotrys</taxon>
    </lineage>
</organism>
<dbReference type="Pfam" id="PF00412">
    <property type="entry name" value="LIM"/>
    <property type="match status" value="1"/>
</dbReference>
<evidence type="ECO:0000259" key="7">
    <source>
        <dbReference type="PROSITE" id="PS50023"/>
    </source>
</evidence>
<feature type="compositionally biased region" description="Polar residues" evidence="6">
    <location>
        <begin position="98"/>
        <end position="108"/>
    </location>
</feature>
<protein>
    <submittedName>
        <fullName evidence="8">ARAD1C00660p</fullName>
    </submittedName>
</protein>
<sequence>MSSIMSGSYPGTPKNETACFPNEHRNLDYAFPPLNPGVPLRSVYERAGFEVNRGQQGIPPRSRNRKSPAVSAHSSSTTESSTRSSSSLSGRPGGLHYSTANSSVTSLGGPTAPISPPLDRDFGAQNYPDAKGNAFGISNLNNNSGKKRQISLPRISVVSTKQPYASLALPTPPLSAPTTNGYFPPALVPQSPKSTESFTQSHQSQKSSGSGSEDMYHSPYANDTVSRSSMASSVYTSAADPVMDVSPLPSMRNSRVQTNSYLPEQHLNYTSTVPAPSKQKAKKVCRGCDEEIKGKCVSSKDGRVSGKWHRECFNCHSCTEPFESGEFYVLNDFPYCHHCYHTENNSLCHTCQLGIEGECLETDDPQGRVIRYHVGCLTCFECDMELNDDYYLHNNTPLCHVHAFCLGGAEQTKLEKRRTRLLMLDGDNLL</sequence>
<evidence type="ECO:0000256" key="3">
    <source>
        <dbReference type="ARBA" id="ARBA00022833"/>
    </source>
</evidence>
<dbReference type="GO" id="GO:0046872">
    <property type="term" value="F:metal ion binding"/>
    <property type="evidence" value="ECO:0007669"/>
    <property type="project" value="UniProtKB-KW"/>
</dbReference>
<proteinExistence type="predicted"/>
<feature type="compositionally biased region" description="Low complexity" evidence="6">
    <location>
        <begin position="71"/>
        <end position="89"/>
    </location>
</feature>
<dbReference type="PANTHER" id="PTHR24212:SF8">
    <property type="entry name" value="LIM ZINC FINGER DOMAIN CONTAINING PROTEIN"/>
    <property type="match status" value="1"/>
</dbReference>
<keyword evidence="4 5" id="KW-0440">LIM domain</keyword>
<feature type="domain" description="LIM zinc-binding" evidence="7">
    <location>
        <begin position="283"/>
        <end position="346"/>
    </location>
</feature>
<feature type="region of interest" description="Disordered" evidence="6">
    <location>
        <begin position="176"/>
        <end position="224"/>
    </location>
</feature>
<feature type="region of interest" description="Disordered" evidence="6">
    <location>
        <begin position="51"/>
        <end position="129"/>
    </location>
</feature>
<dbReference type="Gene3D" id="2.10.110.10">
    <property type="entry name" value="Cysteine Rich Protein"/>
    <property type="match status" value="2"/>
</dbReference>
<feature type="compositionally biased region" description="Low complexity" evidence="6">
    <location>
        <begin position="200"/>
        <end position="212"/>
    </location>
</feature>
<dbReference type="EMBL" id="HG937693">
    <property type="protein sequence ID" value="CDP33922.1"/>
    <property type="molecule type" value="Genomic_DNA"/>
</dbReference>
<dbReference type="AlphaFoldDB" id="A0A060T4U4"/>